<dbReference type="AlphaFoldDB" id="A0A7S3BN46"/>
<evidence type="ECO:0000259" key="2">
    <source>
        <dbReference type="Pfam" id="PF03016"/>
    </source>
</evidence>
<dbReference type="GO" id="GO:0016757">
    <property type="term" value="F:glycosyltransferase activity"/>
    <property type="evidence" value="ECO:0007669"/>
    <property type="project" value="InterPro"/>
</dbReference>
<evidence type="ECO:0000256" key="1">
    <source>
        <dbReference type="ARBA" id="ARBA00010271"/>
    </source>
</evidence>
<dbReference type="PANTHER" id="PTHR11062:SF376">
    <property type="entry name" value="EXOSTOSIN FAMILY PROTEIN"/>
    <property type="match status" value="1"/>
</dbReference>
<feature type="domain" description="Exostosin GT47" evidence="2">
    <location>
        <begin position="29"/>
        <end position="170"/>
    </location>
</feature>
<dbReference type="InterPro" id="IPR004263">
    <property type="entry name" value="Exostosin"/>
</dbReference>
<gene>
    <name evidence="3" type="ORF">HERI1096_LOCUS33332</name>
</gene>
<evidence type="ECO:0000313" key="3">
    <source>
        <dbReference type="EMBL" id="CAE0140517.1"/>
    </source>
</evidence>
<dbReference type="PANTHER" id="PTHR11062">
    <property type="entry name" value="EXOSTOSIN HEPARAN SULFATE GLYCOSYLTRANSFERASE -RELATED"/>
    <property type="match status" value="1"/>
</dbReference>
<name>A0A7S3BN46_9EUKA</name>
<sequence>MMKAIAAGAASENQSLTVGELEHDIGGGEWCFAPHKDIVLPPFYDDSRAGAPPVTTRPSKLSLVLAGGVWGPKNIGPQAPTYYAQGMRQRLYMQFGGARGDQHGIRIVNTSIRNERAFLGSSKLCGAPSGDGYGMRLSTSVLANCVPLLLQPSVVQPFEELLDYPTFSRRLRSPADIATIPQLIDGLADADLHAMRLRLSRVRSAFLWRGENALAYNYTTLALCWRAVELRGSLRSGHNSSYCEGMAALLPSARARPQLPTWMSPQTRQAARHLKERRRAAAVPGVVPSIGQRSHGLHKVVSSQCANERTCGV</sequence>
<dbReference type="Pfam" id="PF03016">
    <property type="entry name" value="Exostosin_GT47"/>
    <property type="match status" value="1"/>
</dbReference>
<protein>
    <recommendedName>
        <fullName evidence="2">Exostosin GT47 domain-containing protein</fullName>
    </recommendedName>
</protein>
<reference evidence="3" key="1">
    <citation type="submission" date="2021-01" db="EMBL/GenBank/DDBJ databases">
        <authorList>
            <person name="Corre E."/>
            <person name="Pelletier E."/>
            <person name="Niang G."/>
            <person name="Scheremetjew M."/>
            <person name="Finn R."/>
            <person name="Kale V."/>
            <person name="Holt S."/>
            <person name="Cochrane G."/>
            <person name="Meng A."/>
            <person name="Brown T."/>
            <person name="Cohen L."/>
        </authorList>
    </citation>
    <scope>NUCLEOTIDE SEQUENCE</scope>
    <source>
        <strain evidence="3">CCMP281</strain>
    </source>
</reference>
<accession>A0A7S3BN46</accession>
<dbReference type="EMBL" id="HBHX01060307">
    <property type="protein sequence ID" value="CAE0140517.1"/>
    <property type="molecule type" value="Transcribed_RNA"/>
</dbReference>
<proteinExistence type="inferred from homology"/>
<organism evidence="3">
    <name type="scientific">Haptolina ericina</name>
    <dbReference type="NCBI Taxonomy" id="156174"/>
    <lineage>
        <taxon>Eukaryota</taxon>
        <taxon>Haptista</taxon>
        <taxon>Haptophyta</taxon>
        <taxon>Prymnesiophyceae</taxon>
        <taxon>Prymnesiales</taxon>
        <taxon>Prymnesiaceae</taxon>
        <taxon>Haptolina</taxon>
    </lineage>
</organism>
<comment type="similarity">
    <text evidence="1">Belongs to the glycosyltransferase 47 family.</text>
</comment>
<dbReference type="InterPro" id="IPR040911">
    <property type="entry name" value="Exostosin_GT47"/>
</dbReference>